<sequence>LKFRRRYNSSFLSKYQKLFSIALGLHLSLFQVPNRLHTGVVGTDLILCSFVHIISFNTPVNTKGKSGPTT</sequence>
<reference evidence="1" key="1">
    <citation type="submission" date="2014-05" db="EMBL/GenBank/DDBJ databases">
        <authorList>
            <person name="Chronopoulou M."/>
        </authorList>
    </citation>
    <scope>NUCLEOTIDE SEQUENCE</scope>
    <source>
        <tissue evidence="1">Whole organism</tissue>
    </source>
</reference>
<dbReference type="AlphaFoldDB" id="A0A0K2TVY8"/>
<protein>
    <submittedName>
        <fullName evidence="1">Uncharacterized protein</fullName>
    </submittedName>
</protein>
<dbReference type="EMBL" id="HACA01012803">
    <property type="protein sequence ID" value="CDW30164.1"/>
    <property type="molecule type" value="Transcribed_RNA"/>
</dbReference>
<proteinExistence type="predicted"/>
<name>A0A0K2TVY8_LEPSM</name>
<organism evidence="1">
    <name type="scientific">Lepeophtheirus salmonis</name>
    <name type="common">Salmon louse</name>
    <name type="synonym">Caligus salmonis</name>
    <dbReference type="NCBI Taxonomy" id="72036"/>
    <lineage>
        <taxon>Eukaryota</taxon>
        <taxon>Metazoa</taxon>
        <taxon>Ecdysozoa</taxon>
        <taxon>Arthropoda</taxon>
        <taxon>Crustacea</taxon>
        <taxon>Multicrustacea</taxon>
        <taxon>Hexanauplia</taxon>
        <taxon>Copepoda</taxon>
        <taxon>Siphonostomatoida</taxon>
        <taxon>Caligidae</taxon>
        <taxon>Lepeophtheirus</taxon>
    </lineage>
</organism>
<evidence type="ECO:0000313" key="1">
    <source>
        <dbReference type="EMBL" id="CDW30164.1"/>
    </source>
</evidence>
<accession>A0A0K2TVY8</accession>
<feature type="non-terminal residue" evidence="1">
    <location>
        <position position="1"/>
    </location>
</feature>